<accession>A0ABX3P1F6</accession>
<dbReference type="SMART" id="SM00986">
    <property type="entry name" value="UDG"/>
    <property type="match status" value="1"/>
</dbReference>
<evidence type="ECO:0000313" key="6">
    <source>
        <dbReference type="Proteomes" id="UP000192277"/>
    </source>
</evidence>
<keyword evidence="2" id="KW-0378">Hydrolase</keyword>
<dbReference type="Proteomes" id="UP000192277">
    <property type="component" value="Unassembled WGS sequence"/>
</dbReference>
<gene>
    <name evidence="5" type="ORF">A4D02_24590</name>
</gene>
<evidence type="ECO:0000313" key="5">
    <source>
        <dbReference type="EMBL" id="OQP52372.1"/>
    </source>
</evidence>
<dbReference type="SMART" id="SM00987">
    <property type="entry name" value="UreE_C"/>
    <property type="match status" value="1"/>
</dbReference>
<comment type="caution">
    <text evidence="5">The sequence shown here is derived from an EMBL/GenBank/DDBJ whole genome shotgun (WGS) entry which is preliminary data.</text>
</comment>
<protein>
    <submittedName>
        <fullName evidence="5">Double-stranded uracil-DNA glycosylase</fullName>
    </submittedName>
</protein>
<dbReference type="Pfam" id="PF03167">
    <property type="entry name" value="UDG"/>
    <property type="match status" value="1"/>
</dbReference>
<name>A0ABX3P1F6_9BACT</name>
<dbReference type="CDD" id="cd10028">
    <property type="entry name" value="UDG-F2_TDG_MUG"/>
    <property type="match status" value="1"/>
</dbReference>
<dbReference type="InterPro" id="IPR015637">
    <property type="entry name" value="MUG/TDG"/>
</dbReference>
<evidence type="ECO:0000256" key="3">
    <source>
        <dbReference type="ARBA" id="ARBA00023204"/>
    </source>
</evidence>
<proteinExistence type="predicted"/>
<evidence type="ECO:0000256" key="1">
    <source>
        <dbReference type="ARBA" id="ARBA00022763"/>
    </source>
</evidence>
<dbReference type="PANTHER" id="PTHR12159">
    <property type="entry name" value="G/T AND G/U MISMATCH-SPECIFIC DNA GLYCOSYLASE"/>
    <property type="match status" value="1"/>
</dbReference>
<dbReference type="RefSeq" id="WP_014220424.1">
    <property type="nucleotide sequence ID" value="NZ_LWBO01000004.1"/>
</dbReference>
<keyword evidence="3" id="KW-0234">DNA repair</keyword>
<evidence type="ECO:0000256" key="2">
    <source>
        <dbReference type="ARBA" id="ARBA00022801"/>
    </source>
</evidence>
<dbReference type="InterPro" id="IPR036895">
    <property type="entry name" value="Uracil-DNA_glycosylase-like_sf"/>
</dbReference>
<dbReference type="SUPFAM" id="SSF52141">
    <property type="entry name" value="Uracil-DNA glycosylase-like"/>
    <property type="match status" value="1"/>
</dbReference>
<dbReference type="InterPro" id="IPR005122">
    <property type="entry name" value="Uracil-DNA_glycosylase-like"/>
</dbReference>
<dbReference type="Gene3D" id="3.40.470.10">
    <property type="entry name" value="Uracil-DNA glycosylase-like domain"/>
    <property type="match status" value="1"/>
</dbReference>
<sequence>MNNQLPDIISKNLKVVFCGINPGLTSAMQGHHFSNRSNRFWRVLHQAGFTPYEIEPRFDMAILTYGYGLTTAVSRPTVRADELSKEEFHASIESFKQKIEKYKPARLAFLGKPAWLAFSGLKTVEWGLQQEKFCGAVVWVLPNPSGLNRSFALQSLVVHYQELLNSIPVLNQHNHGTLNIS</sequence>
<dbReference type="PANTHER" id="PTHR12159:SF9">
    <property type="entry name" value="G_T MISMATCH-SPECIFIC THYMINE DNA GLYCOSYLASE"/>
    <property type="match status" value="1"/>
</dbReference>
<organism evidence="5 6">
    <name type="scientific">Niastella koreensis</name>
    <dbReference type="NCBI Taxonomy" id="354356"/>
    <lineage>
        <taxon>Bacteria</taxon>
        <taxon>Pseudomonadati</taxon>
        <taxon>Bacteroidota</taxon>
        <taxon>Chitinophagia</taxon>
        <taxon>Chitinophagales</taxon>
        <taxon>Chitinophagaceae</taxon>
        <taxon>Niastella</taxon>
    </lineage>
</organism>
<keyword evidence="1" id="KW-0227">DNA damage</keyword>
<keyword evidence="6" id="KW-1185">Reference proteome</keyword>
<reference evidence="5 6" key="1">
    <citation type="submission" date="2016-04" db="EMBL/GenBank/DDBJ databases">
        <authorList>
            <person name="Chen L."/>
            <person name="Zhuang W."/>
            <person name="Wang G."/>
        </authorList>
    </citation>
    <scope>NUCLEOTIDE SEQUENCE [LARGE SCALE GENOMIC DNA]</scope>
    <source>
        <strain evidence="6">GR20</strain>
    </source>
</reference>
<dbReference type="NCBIfam" id="NF007570">
    <property type="entry name" value="PRK10201.1"/>
    <property type="match status" value="1"/>
</dbReference>
<evidence type="ECO:0000259" key="4">
    <source>
        <dbReference type="SMART" id="SM00986"/>
    </source>
</evidence>
<dbReference type="EMBL" id="LWBO01000004">
    <property type="protein sequence ID" value="OQP52372.1"/>
    <property type="molecule type" value="Genomic_DNA"/>
</dbReference>
<feature type="domain" description="Uracil-DNA glycosylase-like" evidence="4">
    <location>
        <begin position="6"/>
        <end position="164"/>
    </location>
</feature>